<dbReference type="GO" id="GO:0050660">
    <property type="term" value="F:flavin adenine dinucleotide binding"/>
    <property type="evidence" value="ECO:0007669"/>
    <property type="project" value="InterPro"/>
</dbReference>
<feature type="domain" description="Acyl-CoA dehydrogenase/oxidase N-terminal" evidence="8">
    <location>
        <begin position="39"/>
        <end position="156"/>
    </location>
</feature>
<evidence type="ECO:0000259" key="8">
    <source>
        <dbReference type="Pfam" id="PF02771"/>
    </source>
</evidence>
<dbReference type="Proteomes" id="UP000293583">
    <property type="component" value="Unassembled WGS sequence"/>
</dbReference>
<sequence>MAKEYDRRNLDFILNEVFDTASLCNYPRYADYTPDMFTMVLDSADAIAEKYLRPIYVESDRKAAELVDGVVHVHPGIEPYIKEMGESGMIGCTFDLEHGGQQVPSMIGGAHEFIRGAAHNSAVMFTGLSHGAAHLIASFGSKELADTYVPNMLSGKWTGTMCLTEPQAGSSLNDASTSAKDLGDGTYAIKGQKIFISGGDNHFSENIIHLVLARLEGAPAGTKGISLFVVPKKRIENGTLVNNEVVSLGVYHKMGQKATPALHLSFGDKGNSIGYLVGEPNRGLSYMFQMMNEARLGVGMGGAYIASAAYHASKQYAEERAQGRLLTNKDPNTPPTLIKNHPDVQRMLYFQKAIVEGSMGLLFQCFMWDDLAKSLEGEAKKEAQMMLDLMTTVAKTYPAEMGTQAVNQGLQVLGGYGYTEDFPLEQMARDVRIMSIYEGTTGIHGLTLLGRGIPANNGAALQTLGKLVYADIAVAKGHENLSKYAEMLEKELENLTKVTMHKLGFAMKGEIEVFLADSTLYMELFGLITVAWQWLKQGHVAAAALAKGGLSAEDEAFYKDKIHTMKFFYHYEVPKALGLSKRLMDEEVLTIFDHK</sequence>
<dbReference type="InterPro" id="IPR009100">
    <property type="entry name" value="AcylCoA_DH/oxidase_NM_dom_sf"/>
</dbReference>
<dbReference type="InterPro" id="IPR009075">
    <property type="entry name" value="AcylCo_DH/oxidase_C"/>
</dbReference>
<dbReference type="Gene3D" id="1.20.140.10">
    <property type="entry name" value="Butyryl-CoA Dehydrogenase, subunit A, domain 3"/>
    <property type="match status" value="1"/>
</dbReference>
<evidence type="ECO:0000259" key="9">
    <source>
        <dbReference type="Pfam" id="PF12806"/>
    </source>
</evidence>
<dbReference type="PANTHER" id="PTHR42803:SF3">
    <property type="entry name" value="ACYL-COA DEHYDROGENASE-RELATED"/>
    <property type="match status" value="1"/>
</dbReference>
<dbReference type="InterPro" id="IPR036250">
    <property type="entry name" value="AcylCo_DH-like_C"/>
</dbReference>
<comment type="caution">
    <text evidence="10">The sequence shown here is derived from an EMBL/GenBank/DDBJ whole genome shotgun (WGS) entry which is preliminary data.</text>
</comment>
<dbReference type="EMBL" id="SEWY01000002">
    <property type="protein sequence ID" value="TBH74355.1"/>
    <property type="molecule type" value="Genomic_DNA"/>
</dbReference>
<dbReference type="OrthoDB" id="9764422at2"/>
<evidence type="ECO:0000313" key="10">
    <source>
        <dbReference type="EMBL" id="TBH74355.1"/>
    </source>
</evidence>
<comment type="similarity">
    <text evidence="2 5">Belongs to the acyl-CoA dehydrogenase family.</text>
</comment>
<organism evidence="10 11">
    <name type="scientific">Aquirufa antheringensis</name>
    <dbReference type="NCBI Taxonomy" id="2516559"/>
    <lineage>
        <taxon>Bacteria</taxon>
        <taxon>Pseudomonadati</taxon>
        <taxon>Bacteroidota</taxon>
        <taxon>Cytophagia</taxon>
        <taxon>Cytophagales</taxon>
        <taxon>Flectobacillaceae</taxon>
        <taxon>Aquirufa</taxon>
    </lineage>
</organism>
<dbReference type="Gene3D" id="2.40.110.10">
    <property type="entry name" value="Butyryl-CoA Dehydrogenase, subunit A, domain 2"/>
    <property type="match status" value="1"/>
</dbReference>
<evidence type="ECO:0000256" key="2">
    <source>
        <dbReference type="ARBA" id="ARBA00009347"/>
    </source>
</evidence>
<dbReference type="InterPro" id="IPR006091">
    <property type="entry name" value="Acyl-CoA_Oxase/DH_mid-dom"/>
</dbReference>
<dbReference type="Pfam" id="PF00441">
    <property type="entry name" value="Acyl-CoA_dh_1"/>
    <property type="match status" value="1"/>
</dbReference>
<dbReference type="PANTHER" id="PTHR42803">
    <property type="entry name" value="ACYL-COA DEHYDROGENASE"/>
    <property type="match status" value="1"/>
</dbReference>
<dbReference type="GO" id="GO:0016627">
    <property type="term" value="F:oxidoreductase activity, acting on the CH-CH group of donors"/>
    <property type="evidence" value="ECO:0007669"/>
    <property type="project" value="InterPro"/>
</dbReference>
<dbReference type="Pfam" id="PF02771">
    <property type="entry name" value="Acyl-CoA_dh_N"/>
    <property type="match status" value="1"/>
</dbReference>
<keyword evidence="11" id="KW-1185">Reference proteome</keyword>
<reference evidence="10 11" key="1">
    <citation type="submission" date="2019-02" db="EMBL/GenBank/DDBJ databases">
        <title>Genome of a new Bacteroidetes strain.</title>
        <authorList>
            <person name="Pitt A."/>
        </authorList>
    </citation>
    <scope>NUCLEOTIDE SEQUENCE [LARGE SCALE GENOMIC DNA]</scope>
    <source>
        <strain evidence="10 11">103A-SOEBACH</strain>
    </source>
</reference>
<dbReference type="Pfam" id="PF02770">
    <property type="entry name" value="Acyl-CoA_dh_M"/>
    <property type="match status" value="1"/>
</dbReference>
<dbReference type="InterPro" id="IPR052166">
    <property type="entry name" value="Diverse_Acyl-CoA_DH"/>
</dbReference>
<feature type="domain" description="Acyl-CoA dehydrogenase/oxidase C-terminal" evidence="6">
    <location>
        <begin position="388"/>
        <end position="447"/>
    </location>
</feature>
<evidence type="ECO:0000256" key="5">
    <source>
        <dbReference type="RuleBase" id="RU362125"/>
    </source>
</evidence>
<evidence type="ECO:0000259" key="7">
    <source>
        <dbReference type="Pfam" id="PF02770"/>
    </source>
</evidence>
<accession>A0A4V2IW11</accession>
<dbReference type="InterPro" id="IPR013786">
    <property type="entry name" value="AcylCoA_DH/ox_N"/>
</dbReference>
<dbReference type="InterPro" id="IPR025878">
    <property type="entry name" value="Acyl-CoA_dh-like_C_dom"/>
</dbReference>
<protein>
    <submittedName>
        <fullName evidence="10">Acyl-CoA dehydrogenase</fullName>
    </submittedName>
</protein>
<dbReference type="Gene3D" id="1.10.540.10">
    <property type="entry name" value="Acyl-CoA dehydrogenase/oxidase, N-terminal domain"/>
    <property type="match status" value="1"/>
</dbReference>
<evidence type="ECO:0000259" key="6">
    <source>
        <dbReference type="Pfam" id="PF00441"/>
    </source>
</evidence>
<dbReference type="RefSeq" id="WP_130922838.1">
    <property type="nucleotide sequence ID" value="NZ_JAANOL010000002.1"/>
</dbReference>
<evidence type="ECO:0000256" key="4">
    <source>
        <dbReference type="ARBA" id="ARBA00022827"/>
    </source>
</evidence>
<dbReference type="SUPFAM" id="SSF47203">
    <property type="entry name" value="Acyl-CoA dehydrogenase C-terminal domain-like"/>
    <property type="match status" value="1"/>
</dbReference>
<evidence type="ECO:0000256" key="3">
    <source>
        <dbReference type="ARBA" id="ARBA00022630"/>
    </source>
</evidence>
<keyword evidence="4 5" id="KW-0274">FAD</keyword>
<proteinExistence type="inferred from homology"/>
<dbReference type="Pfam" id="PF12806">
    <property type="entry name" value="Acyl-CoA_dh_C"/>
    <property type="match status" value="1"/>
</dbReference>
<keyword evidence="3 5" id="KW-0285">Flavoprotein</keyword>
<comment type="cofactor">
    <cofactor evidence="1 5">
        <name>FAD</name>
        <dbReference type="ChEBI" id="CHEBI:57692"/>
    </cofactor>
</comment>
<dbReference type="SUPFAM" id="SSF56645">
    <property type="entry name" value="Acyl-CoA dehydrogenase NM domain-like"/>
    <property type="match status" value="1"/>
</dbReference>
<dbReference type="InterPro" id="IPR046373">
    <property type="entry name" value="Acyl-CoA_Oxase/DH_mid-dom_sf"/>
</dbReference>
<dbReference type="AlphaFoldDB" id="A0A4V2IW11"/>
<keyword evidence="5" id="KW-0560">Oxidoreductase</keyword>
<dbReference type="InterPro" id="IPR037069">
    <property type="entry name" value="AcylCoA_DH/ox_N_sf"/>
</dbReference>
<feature type="domain" description="Acetyl-CoA dehydrogenase-like C-terminal" evidence="9">
    <location>
        <begin position="473"/>
        <end position="586"/>
    </location>
</feature>
<gene>
    <name evidence="10" type="ORF">EWU20_04235</name>
</gene>
<evidence type="ECO:0000256" key="1">
    <source>
        <dbReference type="ARBA" id="ARBA00001974"/>
    </source>
</evidence>
<name>A0A4V2IW11_9BACT</name>
<feature type="domain" description="Acyl-CoA oxidase/dehydrogenase middle" evidence="7">
    <location>
        <begin position="161"/>
        <end position="266"/>
    </location>
</feature>
<evidence type="ECO:0000313" key="11">
    <source>
        <dbReference type="Proteomes" id="UP000293583"/>
    </source>
</evidence>